<dbReference type="PANTHER" id="PTHR43201:SF12">
    <property type="entry name" value="AMP-DEPENDENT SYNTHETASE_LIGASE DOMAIN-CONTAINING PROTEIN"/>
    <property type="match status" value="1"/>
</dbReference>
<dbReference type="WBParaSite" id="PSAMB.scaffold341size55839.g4840.t1">
    <property type="protein sequence ID" value="PSAMB.scaffold341size55839.g4840.t1"/>
    <property type="gene ID" value="PSAMB.scaffold341size55839.g4840"/>
</dbReference>
<dbReference type="Proteomes" id="UP000887566">
    <property type="component" value="Unplaced"/>
</dbReference>
<dbReference type="InterPro" id="IPR042099">
    <property type="entry name" value="ANL_N_sf"/>
</dbReference>
<dbReference type="GO" id="GO:0006631">
    <property type="term" value="P:fatty acid metabolic process"/>
    <property type="evidence" value="ECO:0007669"/>
    <property type="project" value="TreeGrafter"/>
</dbReference>
<protein>
    <submittedName>
        <fullName evidence="3">AMP-dependent synthetase/ligase domain-containing protein</fullName>
    </submittedName>
</protein>
<reference evidence="3" key="1">
    <citation type="submission" date="2022-11" db="UniProtKB">
        <authorList>
            <consortium name="WormBaseParasite"/>
        </authorList>
    </citation>
    <scope>IDENTIFICATION</scope>
</reference>
<dbReference type="SUPFAM" id="SSF56801">
    <property type="entry name" value="Acetyl-CoA synthetase-like"/>
    <property type="match status" value="1"/>
</dbReference>
<dbReference type="Gene3D" id="3.40.50.12780">
    <property type="entry name" value="N-terminal domain of ligase-like"/>
    <property type="match status" value="1"/>
</dbReference>
<sequence>MSQAKGPTDLPLIQKTIAQAFAATCADNGPKLAIHFTQENVHMTFAKLLTEVEKLATGLRVSGLQVGDHVALWGGNYANMLVSIYACCRAGFVFSCLNPALSKSAVLKSLAMGDFRAVICFPTAHPGESYRTLADLCPELRNCAKGHLSSRTLVKLTHVIMAEEDHTFPGTYTLSEIYGKGTLEELKKIGNPPTDPNAVATIQFSMGTTGEPKPVLLI</sequence>
<keyword evidence="2" id="KW-1185">Reference proteome</keyword>
<name>A0A914W722_9BILA</name>
<dbReference type="Pfam" id="PF00501">
    <property type="entry name" value="AMP-binding"/>
    <property type="match status" value="1"/>
</dbReference>
<dbReference type="GO" id="GO:0031956">
    <property type="term" value="F:medium-chain fatty acid-CoA ligase activity"/>
    <property type="evidence" value="ECO:0007669"/>
    <property type="project" value="TreeGrafter"/>
</dbReference>
<evidence type="ECO:0000259" key="1">
    <source>
        <dbReference type="Pfam" id="PF00501"/>
    </source>
</evidence>
<proteinExistence type="predicted"/>
<organism evidence="2 3">
    <name type="scientific">Plectus sambesii</name>
    <dbReference type="NCBI Taxonomy" id="2011161"/>
    <lineage>
        <taxon>Eukaryota</taxon>
        <taxon>Metazoa</taxon>
        <taxon>Ecdysozoa</taxon>
        <taxon>Nematoda</taxon>
        <taxon>Chromadorea</taxon>
        <taxon>Plectida</taxon>
        <taxon>Plectina</taxon>
        <taxon>Plectoidea</taxon>
        <taxon>Plectidae</taxon>
        <taxon>Plectus</taxon>
    </lineage>
</organism>
<dbReference type="PANTHER" id="PTHR43201">
    <property type="entry name" value="ACYL-COA SYNTHETASE"/>
    <property type="match status" value="1"/>
</dbReference>
<evidence type="ECO:0000313" key="3">
    <source>
        <dbReference type="WBParaSite" id="PSAMB.scaffold341size55839.g4840.t1"/>
    </source>
</evidence>
<feature type="domain" description="AMP-dependent synthetase/ligase" evidence="1">
    <location>
        <begin position="23"/>
        <end position="217"/>
    </location>
</feature>
<accession>A0A914W722</accession>
<dbReference type="InterPro" id="IPR000873">
    <property type="entry name" value="AMP-dep_synth/lig_dom"/>
</dbReference>
<dbReference type="AlphaFoldDB" id="A0A914W722"/>
<evidence type="ECO:0000313" key="2">
    <source>
        <dbReference type="Proteomes" id="UP000887566"/>
    </source>
</evidence>